<evidence type="ECO:0000313" key="8">
    <source>
        <dbReference type="EMBL" id="GAT51012.1"/>
    </source>
</evidence>
<dbReference type="Pfam" id="PF09749">
    <property type="entry name" value="HVSL"/>
    <property type="match status" value="1"/>
</dbReference>
<evidence type="ECO:0000256" key="7">
    <source>
        <dbReference type="SAM" id="MobiDB-lite"/>
    </source>
</evidence>
<dbReference type="Proteomes" id="UP000815677">
    <property type="component" value="Unassembled WGS sequence"/>
</dbReference>
<reference evidence="8" key="1">
    <citation type="submission" date="2014-09" db="EMBL/GenBank/DDBJ databases">
        <title>Genome sequence of the luminous mushroom Mycena chlorophos for searching fungal bioluminescence genes.</title>
        <authorList>
            <person name="Tanaka Y."/>
            <person name="Kasuga D."/>
            <person name="Oba Y."/>
            <person name="Hase S."/>
            <person name="Sato K."/>
            <person name="Oba Y."/>
            <person name="Sakakibara Y."/>
        </authorList>
    </citation>
    <scope>NUCLEOTIDE SEQUENCE</scope>
</reference>
<keyword evidence="2" id="KW-0378">Hydrolase</keyword>
<dbReference type="PANTHER" id="PTHR13522:SF3">
    <property type="entry name" value="U6 SNRNA PHOSPHODIESTERASE 1"/>
    <property type="match status" value="1"/>
</dbReference>
<evidence type="ECO:0000256" key="2">
    <source>
        <dbReference type="ARBA" id="ARBA00022801"/>
    </source>
</evidence>
<accession>A0ABQ0LIY9</accession>
<dbReference type="EMBL" id="DF846814">
    <property type="protein sequence ID" value="GAT51012.1"/>
    <property type="molecule type" value="Genomic_DNA"/>
</dbReference>
<sequence length="513" mass="56616">MFSLPLPPDECLVENCPVVVLPEDNSGDWMHLLQAIFPRDCFTDAVPTFAELSAVLRLSKKYDISAFRGQCLRRIKSERPATLAEYDDEKVYVDFPESMGDIPAVNGAIISLAREIGLYSVLPSAFYDLLWTRPPIDENIPEGISVADQLACFKAYVEMSKDYAQSPLRWLQPGPEACVPCAGCSQRLACERARNVLLMTIATESRAVLQVLRCWDERWQRDLCDACIIEAKKVCEVARKECWEKLPSYFGLPSWEEDVAALVSYSSSDSESEQEVAPPPPKKRKLPALGSTLSGPIHIDDPSKHQGRTRTTPHVDGQFAAHVYARVALASGSLLGKLVSEILDAAKRDAEGLHAFDELHISMSRPVYLRAHQREEMRNAVKRVAGGNPPFTLSFAQISALANDEGTRLFLVLEIGAGHNELATLTNALSPTLLQFRQKEYYAFPRFHASIGWALPSAEPPGLDGVFPPSVLDTLNTAFGTRLRSAASRCDVETLEVKIGKDALRFELGGVGV</sequence>
<name>A0ABQ0LIY9_MYCCL</name>
<evidence type="ECO:0000256" key="4">
    <source>
        <dbReference type="ARBA" id="ARBA00023242"/>
    </source>
</evidence>
<protein>
    <recommendedName>
        <fullName evidence="5">U6 snRNA phosphodiesterase 1</fullName>
    </recommendedName>
    <alternativeName>
        <fullName evidence="6">3'-5' RNA exonuclease USB1</fullName>
    </alternativeName>
</protein>
<keyword evidence="3" id="KW-0456">Lyase</keyword>
<evidence type="ECO:0000256" key="6">
    <source>
        <dbReference type="ARBA" id="ARBA00030030"/>
    </source>
</evidence>
<evidence type="ECO:0000256" key="3">
    <source>
        <dbReference type="ARBA" id="ARBA00023239"/>
    </source>
</evidence>
<keyword evidence="1" id="KW-0540">Nuclease</keyword>
<evidence type="ECO:0000256" key="1">
    <source>
        <dbReference type="ARBA" id="ARBA00022722"/>
    </source>
</evidence>
<evidence type="ECO:0000313" key="9">
    <source>
        <dbReference type="Proteomes" id="UP000815677"/>
    </source>
</evidence>
<keyword evidence="9" id="KW-1185">Reference proteome</keyword>
<dbReference type="PANTHER" id="PTHR13522">
    <property type="entry name" value="U6 SNRNA PHOSPHODIESTERASE 1"/>
    <property type="match status" value="1"/>
</dbReference>
<gene>
    <name evidence="8" type="ORF">MCHLO_08191</name>
</gene>
<keyword evidence="4" id="KW-0539">Nucleus</keyword>
<dbReference type="InterPro" id="IPR027521">
    <property type="entry name" value="Usb1"/>
</dbReference>
<dbReference type="Gene3D" id="3.90.1140.10">
    <property type="entry name" value="Cyclic phosphodiesterase"/>
    <property type="match status" value="1"/>
</dbReference>
<organism evidence="8 9">
    <name type="scientific">Mycena chlorophos</name>
    <name type="common">Agaric fungus</name>
    <name type="synonym">Agaricus chlorophos</name>
    <dbReference type="NCBI Taxonomy" id="658473"/>
    <lineage>
        <taxon>Eukaryota</taxon>
        <taxon>Fungi</taxon>
        <taxon>Dikarya</taxon>
        <taxon>Basidiomycota</taxon>
        <taxon>Agaricomycotina</taxon>
        <taxon>Agaricomycetes</taxon>
        <taxon>Agaricomycetidae</taxon>
        <taxon>Agaricales</taxon>
        <taxon>Marasmiineae</taxon>
        <taxon>Mycenaceae</taxon>
        <taxon>Mycena</taxon>
    </lineage>
</organism>
<evidence type="ECO:0000256" key="5">
    <source>
        <dbReference type="ARBA" id="ARBA00029543"/>
    </source>
</evidence>
<feature type="region of interest" description="Disordered" evidence="7">
    <location>
        <begin position="270"/>
        <end position="311"/>
    </location>
</feature>
<proteinExistence type="predicted"/>